<dbReference type="SMART" id="SM00564">
    <property type="entry name" value="PQQ"/>
    <property type="match status" value="2"/>
</dbReference>
<feature type="signal peptide" evidence="2">
    <location>
        <begin position="1"/>
        <end position="23"/>
    </location>
</feature>
<sequence>MMVRRLAAVVLCGGLLAAGCSTGADSPLPAPRSLPSQSRSAAPAGQSDWTTYHRDGLRSGYAPGTPALGTLRPAWTARLDGAVYGQPLVVRGKVVAATENNTVYALAPDTGRVLWHRHVGTPQPRSGLDCGNIDPLGITGTPVYDASTGLVFAVAETEGGRHRLVGLDLATGREKVGREVEPPAGDRSAHQQRAALALLADRVYLAYGGLYGDCGSYRGSVVSVPVTGAGPVASYTVPTHRMGGIWAPGGPVVDGGRLLVPVGNGEATGGRYDGTDSVLALSAGLHRTDYFAPSDWGRDNAADADLGALTPVRIGRFVLVVGKSGTAYLLAAGHLGGIGGQLARTSACPAYGAAAFTGSTVYVPCSDGLLQLTVRADGTMTTGWRMALRRAGSPVIGGGAVWVTDFEAGTLYALDPDTGRVRQHLAVGDLPNFASPVLSGEHVYLGTRTGVSAVSGA</sequence>
<organism evidence="4 5">
    <name type="scientific">Streptomyces longisporus</name>
    <dbReference type="NCBI Taxonomy" id="1948"/>
    <lineage>
        <taxon>Bacteria</taxon>
        <taxon>Bacillati</taxon>
        <taxon>Actinomycetota</taxon>
        <taxon>Actinomycetes</taxon>
        <taxon>Kitasatosporales</taxon>
        <taxon>Streptomycetaceae</taxon>
        <taxon>Streptomyces</taxon>
    </lineage>
</organism>
<feature type="chain" id="PRO_5047126956" description="Pyrrolo-quinoline quinone repeat domain-containing protein" evidence="2">
    <location>
        <begin position="24"/>
        <end position="457"/>
    </location>
</feature>
<dbReference type="Proteomes" id="UP001501777">
    <property type="component" value="Unassembled WGS sequence"/>
</dbReference>
<proteinExistence type="predicted"/>
<dbReference type="PANTHER" id="PTHR34512:SF30">
    <property type="entry name" value="OUTER MEMBRANE PROTEIN ASSEMBLY FACTOR BAMB"/>
    <property type="match status" value="1"/>
</dbReference>
<protein>
    <recommendedName>
        <fullName evidence="3">Pyrrolo-quinoline quinone repeat domain-containing protein</fullName>
    </recommendedName>
</protein>
<dbReference type="InterPro" id="IPR011047">
    <property type="entry name" value="Quinoprotein_ADH-like_sf"/>
</dbReference>
<dbReference type="PANTHER" id="PTHR34512">
    <property type="entry name" value="CELL SURFACE PROTEIN"/>
    <property type="match status" value="1"/>
</dbReference>
<evidence type="ECO:0000313" key="5">
    <source>
        <dbReference type="Proteomes" id="UP001501777"/>
    </source>
</evidence>
<keyword evidence="2" id="KW-0732">Signal</keyword>
<evidence type="ECO:0000313" key="4">
    <source>
        <dbReference type="EMBL" id="GAA2494062.1"/>
    </source>
</evidence>
<accession>A0ABP5ZB00</accession>
<feature type="domain" description="Pyrrolo-quinoline quinone repeat" evidence="3">
    <location>
        <begin position="72"/>
        <end position="250"/>
    </location>
</feature>
<evidence type="ECO:0000256" key="2">
    <source>
        <dbReference type="SAM" id="SignalP"/>
    </source>
</evidence>
<dbReference type="InterPro" id="IPR018391">
    <property type="entry name" value="PQQ_b-propeller_rpt"/>
</dbReference>
<evidence type="ECO:0000259" key="3">
    <source>
        <dbReference type="Pfam" id="PF13360"/>
    </source>
</evidence>
<keyword evidence="5" id="KW-1185">Reference proteome</keyword>
<dbReference type="Pfam" id="PF13360">
    <property type="entry name" value="PQQ_2"/>
    <property type="match status" value="1"/>
</dbReference>
<dbReference type="PROSITE" id="PS51257">
    <property type="entry name" value="PROKAR_LIPOPROTEIN"/>
    <property type="match status" value="1"/>
</dbReference>
<dbReference type="InterPro" id="IPR015943">
    <property type="entry name" value="WD40/YVTN_repeat-like_dom_sf"/>
</dbReference>
<dbReference type="Gene3D" id="2.40.128.630">
    <property type="match status" value="1"/>
</dbReference>
<dbReference type="SUPFAM" id="SSF50998">
    <property type="entry name" value="Quinoprotein alcohol dehydrogenase-like"/>
    <property type="match status" value="1"/>
</dbReference>
<dbReference type="Gene3D" id="2.130.10.10">
    <property type="entry name" value="YVTN repeat-like/Quinoprotein amine dehydrogenase"/>
    <property type="match status" value="1"/>
</dbReference>
<name>A0ABP5ZB00_STRLO</name>
<dbReference type="EMBL" id="BAAASG010000008">
    <property type="protein sequence ID" value="GAA2494062.1"/>
    <property type="molecule type" value="Genomic_DNA"/>
</dbReference>
<dbReference type="InterPro" id="IPR002372">
    <property type="entry name" value="PQQ_rpt_dom"/>
</dbReference>
<dbReference type="RefSeq" id="WP_344401556.1">
    <property type="nucleotide sequence ID" value="NZ_BAAASG010000008.1"/>
</dbReference>
<evidence type="ECO:0000256" key="1">
    <source>
        <dbReference type="SAM" id="MobiDB-lite"/>
    </source>
</evidence>
<reference evidence="5" key="1">
    <citation type="journal article" date="2019" name="Int. J. Syst. Evol. Microbiol.">
        <title>The Global Catalogue of Microorganisms (GCM) 10K type strain sequencing project: providing services to taxonomists for standard genome sequencing and annotation.</title>
        <authorList>
            <consortium name="The Broad Institute Genomics Platform"/>
            <consortium name="The Broad Institute Genome Sequencing Center for Infectious Disease"/>
            <person name="Wu L."/>
            <person name="Ma J."/>
        </authorList>
    </citation>
    <scope>NUCLEOTIDE SEQUENCE [LARGE SCALE GENOMIC DNA]</scope>
    <source>
        <strain evidence="5">JCM 4395</strain>
    </source>
</reference>
<gene>
    <name evidence="4" type="ORF">GCM10010276_37840</name>
</gene>
<comment type="caution">
    <text evidence="4">The sequence shown here is derived from an EMBL/GenBank/DDBJ whole genome shotgun (WGS) entry which is preliminary data.</text>
</comment>
<feature type="region of interest" description="Disordered" evidence="1">
    <location>
        <begin position="26"/>
        <end position="49"/>
    </location>
</feature>